<dbReference type="Pfam" id="PF01636">
    <property type="entry name" value="APH"/>
    <property type="match status" value="1"/>
</dbReference>
<evidence type="ECO:0000313" key="3">
    <source>
        <dbReference type="Proteomes" id="UP000634667"/>
    </source>
</evidence>
<proteinExistence type="predicted"/>
<dbReference type="PANTHER" id="PTHR22603:SF66">
    <property type="entry name" value="ETHANOLAMINE KINASE"/>
    <property type="match status" value="1"/>
</dbReference>
<dbReference type="RefSeq" id="WP_189483808.1">
    <property type="nucleotide sequence ID" value="NZ_BMYR01000012.1"/>
</dbReference>
<dbReference type="PANTHER" id="PTHR22603">
    <property type="entry name" value="CHOLINE/ETHANOALAMINE KINASE"/>
    <property type="match status" value="1"/>
</dbReference>
<dbReference type="InterPro" id="IPR011009">
    <property type="entry name" value="Kinase-like_dom_sf"/>
</dbReference>
<keyword evidence="3" id="KW-1185">Reference proteome</keyword>
<accession>A0ABQ2WUZ2</accession>
<organism evidence="2 3">
    <name type="scientific">Alishewanella tabrizica</name>
    <dbReference type="NCBI Taxonomy" id="671278"/>
    <lineage>
        <taxon>Bacteria</taxon>
        <taxon>Pseudomonadati</taxon>
        <taxon>Pseudomonadota</taxon>
        <taxon>Gammaproteobacteria</taxon>
        <taxon>Alteromonadales</taxon>
        <taxon>Alteromonadaceae</taxon>
        <taxon>Alishewanella</taxon>
    </lineage>
</organism>
<evidence type="ECO:0000259" key="1">
    <source>
        <dbReference type="Pfam" id="PF01636"/>
    </source>
</evidence>
<reference evidence="3" key="1">
    <citation type="journal article" date="2019" name="Int. J. Syst. Evol. Microbiol.">
        <title>The Global Catalogue of Microorganisms (GCM) 10K type strain sequencing project: providing services to taxonomists for standard genome sequencing and annotation.</title>
        <authorList>
            <consortium name="The Broad Institute Genomics Platform"/>
            <consortium name="The Broad Institute Genome Sequencing Center for Infectious Disease"/>
            <person name="Wu L."/>
            <person name="Ma J."/>
        </authorList>
    </citation>
    <scope>NUCLEOTIDE SEQUENCE [LARGE SCALE GENOMIC DNA]</scope>
    <source>
        <strain evidence="3">KCTC 23723</strain>
    </source>
</reference>
<protein>
    <recommendedName>
        <fullName evidence="1">Aminoglycoside phosphotransferase domain-containing protein</fullName>
    </recommendedName>
</protein>
<dbReference type="EMBL" id="BMYR01000012">
    <property type="protein sequence ID" value="GGW69877.1"/>
    <property type="molecule type" value="Genomic_DNA"/>
</dbReference>
<dbReference type="Proteomes" id="UP000634667">
    <property type="component" value="Unassembled WGS sequence"/>
</dbReference>
<dbReference type="InterPro" id="IPR002575">
    <property type="entry name" value="Aminoglycoside_PTrfase"/>
</dbReference>
<evidence type="ECO:0000313" key="2">
    <source>
        <dbReference type="EMBL" id="GGW69877.1"/>
    </source>
</evidence>
<name>A0ABQ2WUZ2_9ALTE</name>
<feature type="domain" description="Aminoglycoside phosphotransferase" evidence="1">
    <location>
        <begin position="35"/>
        <end position="239"/>
    </location>
</feature>
<gene>
    <name evidence="2" type="ORF">GCM10008111_27480</name>
</gene>
<comment type="caution">
    <text evidence="2">The sequence shown here is derived from an EMBL/GenBank/DDBJ whole genome shotgun (WGS) entry which is preliminary data.</text>
</comment>
<sequence length="296" mass="33494">MAQPLSTATQPDAGKVITRFCQHLEFFASHPPLEVSPLVSGENNLNYYVRTLRGEYVLRRYPTETLGVCRQQELRCQHAAAAAGLAPAPLCLNNHQQLLISEYVSGGETLQLTPTRLLMLASNVARLHSLKVQTPLLAVNQYLRKLMHNVQWDTITPAVALFSALQHIATEFEQLTPDIVLCHMDLHQGNLLWAGDRIWLLDFEYAQLADSSFDIAALSLHFALSKEQEMAFLARYYQQRRFIDNQSAQRYQQSLCQRLALAKILYSGFCWLWYQAQAESQAAAAQWCATLNALLD</sequence>
<dbReference type="SUPFAM" id="SSF56112">
    <property type="entry name" value="Protein kinase-like (PK-like)"/>
    <property type="match status" value="1"/>
</dbReference>
<dbReference type="Gene3D" id="3.90.1200.10">
    <property type="match status" value="1"/>
</dbReference>
<dbReference type="Gene3D" id="3.30.200.20">
    <property type="entry name" value="Phosphorylase Kinase, domain 1"/>
    <property type="match status" value="1"/>
</dbReference>